<proteinExistence type="predicted"/>
<dbReference type="Proteomes" id="UP000831467">
    <property type="component" value="Chromosome"/>
</dbReference>
<evidence type="ECO:0000313" key="1">
    <source>
        <dbReference type="EMBL" id="UPL10712.1"/>
    </source>
</evidence>
<dbReference type="InterPro" id="IPR008991">
    <property type="entry name" value="Translation_prot_SH3-like_sf"/>
</dbReference>
<evidence type="ECO:0000313" key="2">
    <source>
        <dbReference type="Proteomes" id="UP000831467"/>
    </source>
</evidence>
<name>A0ABY4ID80_9MICO</name>
<keyword evidence="2" id="KW-1185">Reference proteome</keyword>
<sequence>MNEFAIGDMVQITGSPMTGTVGTVVSFDEKRQRYLVRIDAMTQNYYAAGDLTVFAP</sequence>
<protein>
    <recommendedName>
        <fullName evidence="3">KOW domain-containing protein</fullName>
    </recommendedName>
</protein>
<dbReference type="InterPro" id="IPR014722">
    <property type="entry name" value="Rib_uL2_dom2"/>
</dbReference>
<gene>
    <name evidence="1" type="ORF">KV394_06155</name>
</gene>
<organism evidence="1 2">
    <name type="scientific">Microbacterium sufflavum</name>
    <dbReference type="NCBI Taxonomy" id="2851649"/>
    <lineage>
        <taxon>Bacteria</taxon>
        <taxon>Bacillati</taxon>
        <taxon>Actinomycetota</taxon>
        <taxon>Actinomycetes</taxon>
        <taxon>Micrococcales</taxon>
        <taxon>Microbacteriaceae</taxon>
        <taxon>Microbacterium</taxon>
    </lineage>
</organism>
<dbReference type="EMBL" id="CP078076">
    <property type="protein sequence ID" value="UPL10712.1"/>
    <property type="molecule type" value="Genomic_DNA"/>
</dbReference>
<evidence type="ECO:0008006" key="3">
    <source>
        <dbReference type="Google" id="ProtNLM"/>
    </source>
</evidence>
<dbReference type="Gene3D" id="2.30.30.30">
    <property type="match status" value="1"/>
</dbReference>
<dbReference type="SUPFAM" id="SSF50104">
    <property type="entry name" value="Translation proteins SH3-like domain"/>
    <property type="match status" value="1"/>
</dbReference>
<reference evidence="1 2" key="1">
    <citation type="submission" date="2021-06" db="EMBL/GenBank/DDBJ databases">
        <title>Genome-based taxonomic framework of Microbacterium strains isolated from marine environment, the description of four new species and reclassification of four preexisting species.</title>
        <authorList>
            <person name="Lee S.D."/>
            <person name="Kim S.-M."/>
            <person name="Byeon Y.-S."/>
            <person name="Yang H.L."/>
            <person name="Kim I.S."/>
        </authorList>
    </citation>
    <scope>NUCLEOTIDE SEQUENCE [LARGE SCALE GENOMIC DNA]</scope>
    <source>
        <strain evidence="1 2">SSW1-51</strain>
    </source>
</reference>
<dbReference type="RefSeq" id="WP_247982566.1">
    <property type="nucleotide sequence ID" value="NZ_CP078076.1"/>
</dbReference>
<accession>A0ABY4ID80</accession>
<dbReference type="CDD" id="cd06091">
    <property type="entry name" value="KOW_NusG"/>
    <property type="match status" value="1"/>
</dbReference>